<gene>
    <name evidence="3" type="ORF">RHGRI_030236</name>
</gene>
<evidence type="ECO:0008006" key="5">
    <source>
        <dbReference type="Google" id="ProtNLM"/>
    </source>
</evidence>
<keyword evidence="2" id="KW-0812">Transmembrane</keyword>
<feature type="transmembrane region" description="Helical" evidence="2">
    <location>
        <begin position="353"/>
        <end position="374"/>
    </location>
</feature>
<name>A0AAV6IRT6_9ERIC</name>
<dbReference type="EMBL" id="JACTNZ010000010">
    <property type="protein sequence ID" value="KAG5529784.1"/>
    <property type="molecule type" value="Genomic_DNA"/>
</dbReference>
<dbReference type="Proteomes" id="UP000823749">
    <property type="component" value="Chromosome 10"/>
</dbReference>
<accession>A0AAV6IRT6</accession>
<protein>
    <recommendedName>
        <fullName evidence="5">Retrotransposon gag domain-containing protein</fullName>
    </recommendedName>
</protein>
<reference evidence="3" key="1">
    <citation type="submission" date="2020-08" db="EMBL/GenBank/DDBJ databases">
        <title>Plant Genome Project.</title>
        <authorList>
            <person name="Zhang R.-G."/>
        </authorList>
    </citation>
    <scope>NUCLEOTIDE SEQUENCE</scope>
    <source>
        <strain evidence="3">WSP0</strain>
        <tissue evidence="3">Leaf</tissue>
    </source>
</reference>
<evidence type="ECO:0000256" key="1">
    <source>
        <dbReference type="SAM" id="MobiDB-lite"/>
    </source>
</evidence>
<keyword evidence="2" id="KW-0472">Membrane</keyword>
<dbReference type="AlphaFoldDB" id="A0AAV6IRT6"/>
<comment type="caution">
    <text evidence="3">The sequence shown here is derived from an EMBL/GenBank/DDBJ whole genome shotgun (WGS) entry which is preliminary data.</text>
</comment>
<dbReference type="PANTHER" id="PTHR35046:SF9">
    <property type="entry name" value="RNA-DIRECTED DNA POLYMERASE"/>
    <property type="match status" value="1"/>
</dbReference>
<keyword evidence="2" id="KW-1133">Transmembrane helix</keyword>
<evidence type="ECO:0000256" key="2">
    <source>
        <dbReference type="SAM" id="Phobius"/>
    </source>
</evidence>
<dbReference type="PANTHER" id="PTHR35046">
    <property type="entry name" value="ZINC KNUCKLE (CCHC-TYPE) FAMILY PROTEIN"/>
    <property type="match status" value="1"/>
</dbReference>
<proteinExistence type="predicted"/>
<sequence length="392" mass="47295">MKHDYSNFEVQQNIPYFDGYCHAESFIYWFRNVDNFFEFYTGIPEEKEVKYVARKLYGYASTWWEKLQANRRREFKQPIRTWLRMRKLMSTRFLQTNHGKMLYEEYRRKFESKQMFQDNFDLQYSHVTVDTNCSRNKPMSLMTQLSSEGQNMSKVLSSSSQLFHNGFGVSKHGDQLQVDEVEENKSDTELRTEVSQERTSDDGDGKDNGEALELKEHELPIVDLACSDPHDYKTDCRDEVPHILWKFEGPELVKGQDNLQYQHKAHFIDFLGVQQFDWVPSIRLVHLVNKLKHEEKRSLHEYFSLNDFWKTSVPSKFKYSKYLFLWKGRWQVSNENSRASSFEEKETDVGQKWRVFVFYFYCFGIRFWVGIFSFRLELLTFRIQFDFDFYLY</sequence>
<feature type="compositionally biased region" description="Basic and acidic residues" evidence="1">
    <location>
        <begin position="183"/>
        <end position="209"/>
    </location>
</feature>
<feature type="region of interest" description="Disordered" evidence="1">
    <location>
        <begin position="180"/>
        <end position="209"/>
    </location>
</feature>
<evidence type="ECO:0000313" key="3">
    <source>
        <dbReference type="EMBL" id="KAG5529784.1"/>
    </source>
</evidence>
<evidence type="ECO:0000313" key="4">
    <source>
        <dbReference type="Proteomes" id="UP000823749"/>
    </source>
</evidence>
<keyword evidence="4" id="KW-1185">Reference proteome</keyword>
<organism evidence="3 4">
    <name type="scientific">Rhododendron griersonianum</name>
    <dbReference type="NCBI Taxonomy" id="479676"/>
    <lineage>
        <taxon>Eukaryota</taxon>
        <taxon>Viridiplantae</taxon>
        <taxon>Streptophyta</taxon>
        <taxon>Embryophyta</taxon>
        <taxon>Tracheophyta</taxon>
        <taxon>Spermatophyta</taxon>
        <taxon>Magnoliopsida</taxon>
        <taxon>eudicotyledons</taxon>
        <taxon>Gunneridae</taxon>
        <taxon>Pentapetalae</taxon>
        <taxon>asterids</taxon>
        <taxon>Ericales</taxon>
        <taxon>Ericaceae</taxon>
        <taxon>Ericoideae</taxon>
        <taxon>Rhodoreae</taxon>
        <taxon>Rhododendron</taxon>
    </lineage>
</organism>